<dbReference type="RefSeq" id="WP_079649727.1">
    <property type="nucleotide sequence ID" value="NZ_FUYM01000009.1"/>
</dbReference>
<dbReference type="AlphaFoldDB" id="A0A1T5FFQ7"/>
<evidence type="ECO:0000259" key="1">
    <source>
        <dbReference type="PROSITE" id="PS51819"/>
    </source>
</evidence>
<dbReference type="STRING" id="439228.SAMN06295920_109140"/>
<name>A0A1T5FFQ7_9SPHN</name>
<evidence type="ECO:0000313" key="3">
    <source>
        <dbReference type="Proteomes" id="UP000189818"/>
    </source>
</evidence>
<organism evidence="2 3">
    <name type="scientific">Rhizorhabdus histidinilytica</name>
    <dbReference type="NCBI Taxonomy" id="439228"/>
    <lineage>
        <taxon>Bacteria</taxon>
        <taxon>Pseudomonadati</taxon>
        <taxon>Pseudomonadota</taxon>
        <taxon>Alphaproteobacteria</taxon>
        <taxon>Sphingomonadales</taxon>
        <taxon>Sphingomonadaceae</taxon>
        <taxon>Rhizorhabdus</taxon>
    </lineage>
</organism>
<reference evidence="3" key="1">
    <citation type="submission" date="2017-02" db="EMBL/GenBank/DDBJ databases">
        <authorList>
            <person name="Varghese N."/>
            <person name="Submissions S."/>
        </authorList>
    </citation>
    <scope>NUCLEOTIDE SEQUENCE [LARGE SCALE GENOMIC DNA]</scope>
    <source>
        <strain evidence="3">UM2</strain>
    </source>
</reference>
<dbReference type="Pfam" id="PF00903">
    <property type="entry name" value="Glyoxalase"/>
    <property type="match status" value="1"/>
</dbReference>
<protein>
    <submittedName>
        <fullName evidence="2">Uncharacterized conserved protein PhnB, glyoxalase superfamily</fullName>
    </submittedName>
</protein>
<gene>
    <name evidence="2" type="ORF">SAMN06295920_109140</name>
</gene>
<dbReference type="InterPro" id="IPR029068">
    <property type="entry name" value="Glyas_Bleomycin-R_OHBP_Dase"/>
</dbReference>
<dbReference type="Gene3D" id="3.30.720.120">
    <property type="match status" value="1"/>
</dbReference>
<keyword evidence="3" id="KW-1185">Reference proteome</keyword>
<dbReference type="PROSITE" id="PS51819">
    <property type="entry name" value="VOC"/>
    <property type="match status" value="1"/>
</dbReference>
<dbReference type="EMBL" id="FUYM01000009">
    <property type="protein sequence ID" value="SKB94936.1"/>
    <property type="molecule type" value="Genomic_DNA"/>
</dbReference>
<evidence type="ECO:0000313" key="2">
    <source>
        <dbReference type="EMBL" id="SKB94936.1"/>
    </source>
</evidence>
<sequence length="140" mass="15319">MTKSRLIPCLRYDDAPAAIAFLCDAFGFARHAVYADPDDPSIIHHAQLILDGGMVMLGSARPSEVAERYRWKTAREADGITMCVSAYVADPDAHHARAKAAGAEIVTEPHDNPGYPGRSYDARDPEGNVWNFGSYDPWAV</sequence>
<dbReference type="Gene3D" id="3.30.720.110">
    <property type="match status" value="1"/>
</dbReference>
<dbReference type="PANTHER" id="PTHR34109:SF1">
    <property type="entry name" value="VOC DOMAIN-CONTAINING PROTEIN"/>
    <property type="match status" value="1"/>
</dbReference>
<dbReference type="InterPro" id="IPR037523">
    <property type="entry name" value="VOC_core"/>
</dbReference>
<dbReference type="PANTHER" id="PTHR34109">
    <property type="entry name" value="BNAUNNG04460D PROTEIN-RELATED"/>
    <property type="match status" value="1"/>
</dbReference>
<feature type="domain" description="VOC" evidence="1">
    <location>
        <begin position="4"/>
        <end position="135"/>
    </location>
</feature>
<accession>A0A1T5FFQ7</accession>
<proteinExistence type="predicted"/>
<dbReference type="OrthoDB" id="9806868at2"/>
<dbReference type="Proteomes" id="UP000189818">
    <property type="component" value="Unassembled WGS sequence"/>
</dbReference>
<dbReference type="InterPro" id="IPR004360">
    <property type="entry name" value="Glyas_Fos-R_dOase_dom"/>
</dbReference>
<dbReference type="SUPFAM" id="SSF54593">
    <property type="entry name" value="Glyoxalase/Bleomycin resistance protein/Dihydroxybiphenyl dioxygenase"/>
    <property type="match status" value="1"/>
</dbReference>